<accession>A0ACD5Y3Y7</accession>
<reference evidence="1" key="2">
    <citation type="submission" date="2025-09" db="UniProtKB">
        <authorList>
            <consortium name="EnsemblPlants"/>
        </authorList>
    </citation>
    <scope>IDENTIFICATION</scope>
</reference>
<keyword evidence="2" id="KW-1185">Reference proteome</keyword>
<sequence>MDPTILPAACSTIAVLFLTMIVTKIIARKFSFPAPETVSCQPPVASGAFLLGALPTLLTKGLQPILHDLHAELGSVFTISIFSLKKVTFLVGPEVTAHFFQAPHSEICQPDMYKFTVPIFGKGVLLDADFATSTKQIRLARDALKRDELKNHIEPMVREVKDYFAKWGQDGIVDLKNELRQVLMLIAARCLLGKEVREKMFLEVSTLLHDLFENGTHLITLVWPYLPIPAHQRRDEARAKLGKIFHEIVKSRKISGRAEDDVLQKIMDSKCMENGRSMTENEITGILIAMLFAGQHASSSASSWMGACLLSHEQYLVAAIEEQKKLIGLHGEHMDENILMEMVNLQRCIKEAIRMHSPSAMIIRHANKNFTVQTREGCNYEIPKGQTVATSVAVGNRLPHIYKDPHIYDPHRFGPGREEDKVGGKFAYPSFGGGRHACPGGYYAFIQIKVIWSFLLRNFELKMVSPFPQEEFGKFTPGPKGKVMVSYKKRLLLAST</sequence>
<organism evidence="1 2">
    <name type="scientific">Avena sativa</name>
    <name type="common">Oat</name>
    <dbReference type="NCBI Taxonomy" id="4498"/>
    <lineage>
        <taxon>Eukaryota</taxon>
        <taxon>Viridiplantae</taxon>
        <taxon>Streptophyta</taxon>
        <taxon>Embryophyta</taxon>
        <taxon>Tracheophyta</taxon>
        <taxon>Spermatophyta</taxon>
        <taxon>Magnoliopsida</taxon>
        <taxon>Liliopsida</taxon>
        <taxon>Poales</taxon>
        <taxon>Poaceae</taxon>
        <taxon>BOP clade</taxon>
        <taxon>Pooideae</taxon>
        <taxon>Poodae</taxon>
        <taxon>Poeae</taxon>
        <taxon>Poeae Chloroplast Group 1 (Aveneae type)</taxon>
        <taxon>Aveninae</taxon>
        <taxon>Avena</taxon>
    </lineage>
</organism>
<name>A0ACD5Y3Y7_AVESA</name>
<evidence type="ECO:0000313" key="2">
    <source>
        <dbReference type="Proteomes" id="UP001732700"/>
    </source>
</evidence>
<protein>
    <submittedName>
        <fullName evidence="1">Uncharacterized protein</fullName>
    </submittedName>
</protein>
<dbReference type="EnsemblPlants" id="AVESA.00010b.r2.5DG0937980.1">
    <property type="protein sequence ID" value="AVESA.00010b.r2.5DG0937980.1.CDS"/>
    <property type="gene ID" value="AVESA.00010b.r2.5DG0937980"/>
</dbReference>
<dbReference type="Proteomes" id="UP001732700">
    <property type="component" value="Chromosome 5D"/>
</dbReference>
<proteinExistence type="predicted"/>
<reference evidence="1" key="1">
    <citation type="submission" date="2021-05" db="EMBL/GenBank/DDBJ databases">
        <authorList>
            <person name="Scholz U."/>
            <person name="Mascher M."/>
            <person name="Fiebig A."/>
        </authorList>
    </citation>
    <scope>NUCLEOTIDE SEQUENCE [LARGE SCALE GENOMIC DNA]</scope>
</reference>
<evidence type="ECO:0000313" key="1">
    <source>
        <dbReference type="EnsemblPlants" id="AVESA.00010b.r2.5DG0937980.1.CDS"/>
    </source>
</evidence>